<dbReference type="EMBL" id="JAABFR010001974">
    <property type="protein sequence ID" value="MBD4339061.1"/>
    <property type="molecule type" value="Genomic_DNA"/>
</dbReference>
<dbReference type="AlphaFoldDB" id="A0A8I0HDN1"/>
<sequence length="90" mass="10360">HAEQRIMGESVRNSYLDEWLNGDRRNLNAAFLERGLALRMDVSIPRRVLACCAYEPAPTQGWGALRDINAAEREIKQFIVNTDRNNLFLK</sequence>
<feature type="non-terminal residue" evidence="1">
    <location>
        <position position="1"/>
    </location>
</feature>
<protein>
    <submittedName>
        <fullName evidence="1">Uncharacterized protein</fullName>
    </submittedName>
</protein>
<reference evidence="1" key="1">
    <citation type="submission" date="2020-01" db="EMBL/GenBank/DDBJ databases">
        <authorList>
            <person name="Richard D."/>
        </authorList>
    </citation>
    <scope>NUCLEOTIDE SEQUENCE</scope>
    <source>
        <strain evidence="1">JP541</strain>
    </source>
</reference>
<evidence type="ECO:0000313" key="1">
    <source>
        <dbReference type="EMBL" id="MBD4339061.1"/>
    </source>
</evidence>
<proteinExistence type="predicted"/>
<feature type="non-terminal residue" evidence="1">
    <location>
        <position position="90"/>
    </location>
</feature>
<dbReference type="Proteomes" id="UP000653002">
    <property type="component" value="Unassembled WGS sequence"/>
</dbReference>
<comment type="caution">
    <text evidence="1">The sequence shown here is derived from an EMBL/GenBank/DDBJ whole genome shotgun (WGS) entry which is preliminary data.</text>
</comment>
<evidence type="ECO:0000313" key="2">
    <source>
        <dbReference type="Proteomes" id="UP000653002"/>
    </source>
</evidence>
<gene>
    <name evidence="1" type="ORF">GUH15_24000</name>
</gene>
<organism evidence="1 2">
    <name type="scientific">Xanthomonas citri pv. citri</name>
    <dbReference type="NCBI Taxonomy" id="611301"/>
    <lineage>
        <taxon>Bacteria</taxon>
        <taxon>Pseudomonadati</taxon>
        <taxon>Pseudomonadota</taxon>
        <taxon>Gammaproteobacteria</taxon>
        <taxon>Lysobacterales</taxon>
        <taxon>Lysobacteraceae</taxon>
        <taxon>Xanthomonas</taxon>
    </lineage>
</organism>
<name>A0A8I0HDN1_XANCI</name>
<accession>A0A8I0HDN1</accession>